<dbReference type="EMBL" id="BMQL01000001">
    <property type="protein sequence ID" value="GGQ95496.1"/>
    <property type="molecule type" value="Genomic_DNA"/>
</dbReference>
<dbReference type="AlphaFoldDB" id="A0A918BYQ9"/>
<organism evidence="1 2">
    <name type="scientific">Deinococcus ruber</name>
    <dbReference type="NCBI Taxonomy" id="1848197"/>
    <lineage>
        <taxon>Bacteria</taxon>
        <taxon>Thermotogati</taxon>
        <taxon>Deinococcota</taxon>
        <taxon>Deinococci</taxon>
        <taxon>Deinococcales</taxon>
        <taxon>Deinococcaceae</taxon>
        <taxon>Deinococcus</taxon>
    </lineage>
</organism>
<name>A0A918BYQ9_9DEIO</name>
<keyword evidence="2" id="KW-1185">Reference proteome</keyword>
<accession>A0A918BYQ9</accession>
<evidence type="ECO:0000313" key="1">
    <source>
        <dbReference type="EMBL" id="GGQ95496.1"/>
    </source>
</evidence>
<protein>
    <submittedName>
        <fullName evidence="1">Uncharacterized protein</fullName>
    </submittedName>
</protein>
<evidence type="ECO:0000313" key="2">
    <source>
        <dbReference type="Proteomes" id="UP000603865"/>
    </source>
</evidence>
<reference evidence="1" key="1">
    <citation type="journal article" date="2014" name="Int. J. Syst. Evol. Microbiol.">
        <title>Complete genome sequence of Corynebacterium casei LMG S-19264T (=DSM 44701T), isolated from a smear-ripened cheese.</title>
        <authorList>
            <consortium name="US DOE Joint Genome Institute (JGI-PGF)"/>
            <person name="Walter F."/>
            <person name="Albersmeier A."/>
            <person name="Kalinowski J."/>
            <person name="Ruckert C."/>
        </authorList>
    </citation>
    <scope>NUCLEOTIDE SEQUENCE</scope>
    <source>
        <strain evidence="1">JCM 31311</strain>
    </source>
</reference>
<sequence length="90" mass="9559">MNKKLLVTAAALGLFAGGIAFSQVFLSQTYNAINATPLDKLPDIAYDLGSHTPTGGDPAAATEVSNKLAYIQIRQNAEIIRLLSLQTKGR</sequence>
<proteinExistence type="predicted"/>
<dbReference type="Proteomes" id="UP000603865">
    <property type="component" value="Unassembled WGS sequence"/>
</dbReference>
<dbReference type="RefSeq" id="WP_189087882.1">
    <property type="nucleotide sequence ID" value="NZ_BMQL01000001.1"/>
</dbReference>
<comment type="caution">
    <text evidence="1">The sequence shown here is derived from an EMBL/GenBank/DDBJ whole genome shotgun (WGS) entry which is preliminary data.</text>
</comment>
<reference evidence="1" key="2">
    <citation type="submission" date="2020-09" db="EMBL/GenBank/DDBJ databases">
        <authorList>
            <person name="Sun Q."/>
            <person name="Ohkuma M."/>
        </authorList>
    </citation>
    <scope>NUCLEOTIDE SEQUENCE</scope>
    <source>
        <strain evidence="1">JCM 31311</strain>
    </source>
</reference>
<gene>
    <name evidence="1" type="ORF">GCM10008957_04960</name>
</gene>